<gene>
    <name evidence="2" type="ORF">ACFOHJ_24415</name>
</gene>
<reference evidence="3" key="1">
    <citation type="journal article" date="2019" name="Int. J. Syst. Evol. Microbiol.">
        <title>The Global Catalogue of Microorganisms (GCM) 10K type strain sequencing project: providing services to taxonomists for standard genome sequencing and annotation.</title>
        <authorList>
            <consortium name="The Broad Institute Genomics Platform"/>
            <consortium name="The Broad Institute Genome Sequencing Center for Infectious Disease"/>
            <person name="Wu L."/>
            <person name="Ma J."/>
        </authorList>
    </citation>
    <scope>NUCLEOTIDE SEQUENCE [LARGE SCALE GENOMIC DNA]</scope>
    <source>
        <strain evidence="3">KCTC 52165</strain>
    </source>
</reference>
<keyword evidence="3" id="KW-1185">Reference proteome</keyword>
<evidence type="ECO:0000313" key="3">
    <source>
        <dbReference type="Proteomes" id="UP001595583"/>
    </source>
</evidence>
<protein>
    <submittedName>
        <fullName evidence="2">DUF2259 domain-containing protein</fullName>
    </submittedName>
</protein>
<name>A0ABV7KG90_9HYPH</name>
<accession>A0ABV7KG90</accession>
<keyword evidence="1" id="KW-0732">Signal</keyword>
<feature type="signal peptide" evidence="1">
    <location>
        <begin position="1"/>
        <end position="30"/>
    </location>
</feature>
<dbReference type="RefSeq" id="WP_378225688.1">
    <property type="nucleotide sequence ID" value="NZ_JBHRTK010000035.1"/>
</dbReference>
<sequence>MTPARTPARTRHLLALAGIAALIVASMGGAAGAGDAAELEILGFSKDGGVFAFEEYGIQDGSGFPYANRYYIDTATDTFVKGTPIRVRVDDEAASLADARRQARDKGEAVVKQAELAANPGYTAGFNAITELSADPYRMAVNPRPVFPAIDKPLEFRLEVLSFGEAEQCHGMGEAAGLRLLRVDASDGGRTVIVHEDKALPQSRNCPTGYSIGAIQTFSTQNRLSHYAVLIAVRQVGFEGPNHRWMAVTGKF</sequence>
<comment type="caution">
    <text evidence="2">The sequence shown here is derived from an EMBL/GenBank/DDBJ whole genome shotgun (WGS) entry which is preliminary data.</text>
</comment>
<evidence type="ECO:0000256" key="1">
    <source>
        <dbReference type="SAM" id="SignalP"/>
    </source>
</evidence>
<dbReference type="InterPro" id="IPR018725">
    <property type="entry name" value="DUF2259_secreted"/>
</dbReference>
<dbReference type="EMBL" id="JBHRTK010000035">
    <property type="protein sequence ID" value="MFC3209373.1"/>
    <property type="molecule type" value="Genomic_DNA"/>
</dbReference>
<proteinExistence type="predicted"/>
<feature type="chain" id="PRO_5045730526" evidence="1">
    <location>
        <begin position="31"/>
        <end position="252"/>
    </location>
</feature>
<dbReference type="Pfam" id="PF10016">
    <property type="entry name" value="DUF2259"/>
    <property type="match status" value="1"/>
</dbReference>
<dbReference type="Proteomes" id="UP001595583">
    <property type="component" value="Unassembled WGS sequence"/>
</dbReference>
<organism evidence="2 3">
    <name type="scientific">Aquamicrobium soli</name>
    <dbReference type="NCBI Taxonomy" id="1811518"/>
    <lineage>
        <taxon>Bacteria</taxon>
        <taxon>Pseudomonadati</taxon>
        <taxon>Pseudomonadota</taxon>
        <taxon>Alphaproteobacteria</taxon>
        <taxon>Hyphomicrobiales</taxon>
        <taxon>Phyllobacteriaceae</taxon>
        <taxon>Aquamicrobium</taxon>
    </lineage>
</organism>
<evidence type="ECO:0000313" key="2">
    <source>
        <dbReference type="EMBL" id="MFC3209373.1"/>
    </source>
</evidence>